<sequence>PDGGLTVVDDKNGVATVKGQVVAVANSEEEALYYLFEGEANRSIADHLMNKNSTRSHCVFTIHVESRSRVESSEKVTYSKLNLVDLAGSERLSKTNSSGVTLKEAMCHHRPGGQATVSGPRLPEAGRARPGVARGGLIQFPPPHTRARAPDGSDHVPYRQSKLSNVLRDALGGNCNTLM</sequence>
<dbReference type="InterPro" id="IPR001752">
    <property type="entry name" value="Kinesin_motor_dom"/>
</dbReference>
<dbReference type="InterPro" id="IPR027417">
    <property type="entry name" value="P-loop_NTPase"/>
</dbReference>
<dbReference type="PROSITE" id="PS50067">
    <property type="entry name" value="KINESIN_MOTOR_2"/>
    <property type="match status" value="1"/>
</dbReference>
<keyword evidence="2" id="KW-0493">Microtubule</keyword>
<comment type="caution">
    <text evidence="8">The sequence shown here is derived from an EMBL/GenBank/DDBJ whole genome shotgun (WGS) entry which is preliminary data.</text>
</comment>
<keyword evidence="1" id="KW-0597">Phosphoprotein</keyword>
<gene>
    <name evidence="8" type="ORF">BJ554DRAFT_2403</name>
</gene>
<evidence type="ECO:0000256" key="5">
    <source>
        <dbReference type="ARBA" id="ARBA00023054"/>
    </source>
</evidence>
<keyword evidence="8" id="KW-0378">Hydrolase</keyword>
<dbReference type="Proteomes" id="UP000673691">
    <property type="component" value="Unassembled WGS sequence"/>
</dbReference>
<dbReference type="GO" id="GO:0005524">
    <property type="term" value="F:ATP binding"/>
    <property type="evidence" value="ECO:0007669"/>
    <property type="project" value="UniProtKB-KW"/>
</dbReference>
<dbReference type="PROSITE" id="PS00411">
    <property type="entry name" value="KINESIN_MOTOR_1"/>
    <property type="match status" value="1"/>
</dbReference>
<keyword evidence="3" id="KW-0547">Nucleotide-binding</keyword>
<dbReference type="InterPro" id="IPR019821">
    <property type="entry name" value="Kinesin_motor_CS"/>
</dbReference>
<protein>
    <submittedName>
        <fullName evidence="8">P-loop containing nucleoside triphosphate hydrolase protein</fullName>
    </submittedName>
</protein>
<evidence type="ECO:0000256" key="1">
    <source>
        <dbReference type="ARBA" id="ARBA00022553"/>
    </source>
</evidence>
<dbReference type="PANTHER" id="PTHR47968:SF62">
    <property type="entry name" value="KINESIN FAMILY MEMBER 5A"/>
    <property type="match status" value="1"/>
</dbReference>
<feature type="domain" description="Kinesin motor" evidence="7">
    <location>
        <begin position="1"/>
        <end position="179"/>
    </location>
</feature>
<dbReference type="GO" id="GO:0008017">
    <property type="term" value="F:microtubule binding"/>
    <property type="evidence" value="ECO:0007669"/>
    <property type="project" value="InterPro"/>
</dbReference>
<feature type="non-terminal residue" evidence="8">
    <location>
        <position position="179"/>
    </location>
</feature>
<keyword evidence="9" id="KW-1185">Reference proteome</keyword>
<dbReference type="PRINTS" id="PR00380">
    <property type="entry name" value="KINESINHEAVY"/>
</dbReference>
<dbReference type="OrthoDB" id="3176171at2759"/>
<keyword evidence="5" id="KW-0175">Coiled coil</keyword>
<comment type="similarity">
    <text evidence="6">Belongs to the TRAFAC class myosin-kinesin ATPase superfamily. Kinesin family.</text>
</comment>
<keyword evidence="4" id="KW-0067">ATP-binding</keyword>
<dbReference type="SMART" id="SM00129">
    <property type="entry name" value="KISc"/>
    <property type="match status" value="1"/>
</dbReference>
<dbReference type="GO" id="GO:0016787">
    <property type="term" value="F:hydrolase activity"/>
    <property type="evidence" value="ECO:0007669"/>
    <property type="project" value="UniProtKB-KW"/>
</dbReference>
<proteinExistence type="inferred from homology"/>
<evidence type="ECO:0000256" key="2">
    <source>
        <dbReference type="ARBA" id="ARBA00022701"/>
    </source>
</evidence>
<name>A0A8H7ZQH6_9FUNG</name>
<evidence type="ECO:0000256" key="6">
    <source>
        <dbReference type="PROSITE-ProRule" id="PRU00283"/>
    </source>
</evidence>
<dbReference type="Pfam" id="PF00225">
    <property type="entry name" value="Kinesin"/>
    <property type="match status" value="2"/>
</dbReference>
<evidence type="ECO:0000313" key="9">
    <source>
        <dbReference type="Proteomes" id="UP000673691"/>
    </source>
</evidence>
<evidence type="ECO:0000313" key="8">
    <source>
        <dbReference type="EMBL" id="KAG5457546.1"/>
    </source>
</evidence>
<feature type="non-terminal residue" evidence="8">
    <location>
        <position position="1"/>
    </location>
</feature>
<dbReference type="GO" id="GO:0003777">
    <property type="term" value="F:microtubule motor activity"/>
    <property type="evidence" value="ECO:0007669"/>
    <property type="project" value="InterPro"/>
</dbReference>
<accession>A0A8H7ZQH6</accession>
<dbReference type="InterPro" id="IPR027640">
    <property type="entry name" value="Kinesin-like_fam"/>
</dbReference>
<dbReference type="EMBL" id="JAEFCI010009876">
    <property type="protein sequence ID" value="KAG5457546.1"/>
    <property type="molecule type" value="Genomic_DNA"/>
</dbReference>
<dbReference type="InterPro" id="IPR036961">
    <property type="entry name" value="Kinesin_motor_dom_sf"/>
</dbReference>
<dbReference type="Gene3D" id="1.20.58.1980">
    <property type="match status" value="1"/>
</dbReference>
<reference evidence="8 9" key="1">
    <citation type="journal article" name="Sci. Rep.">
        <title>Genome-scale phylogenetic analyses confirm Olpidium as the closest living zoosporic fungus to the non-flagellated, terrestrial fungi.</title>
        <authorList>
            <person name="Chang Y."/>
            <person name="Rochon D."/>
            <person name="Sekimoto S."/>
            <person name="Wang Y."/>
            <person name="Chovatia M."/>
            <person name="Sandor L."/>
            <person name="Salamov A."/>
            <person name="Grigoriev I.V."/>
            <person name="Stajich J.E."/>
            <person name="Spatafora J.W."/>
        </authorList>
    </citation>
    <scope>NUCLEOTIDE SEQUENCE [LARGE SCALE GENOMIC DNA]</scope>
    <source>
        <strain evidence="8">S191</strain>
    </source>
</reference>
<dbReference type="SUPFAM" id="SSF52540">
    <property type="entry name" value="P-loop containing nucleoside triphosphate hydrolases"/>
    <property type="match status" value="1"/>
</dbReference>
<dbReference type="AlphaFoldDB" id="A0A8H7ZQH6"/>
<comment type="caution">
    <text evidence="6">Lacks conserved residue(s) required for the propagation of feature annotation.</text>
</comment>
<dbReference type="Gene3D" id="3.40.850.10">
    <property type="entry name" value="Kinesin motor domain"/>
    <property type="match status" value="1"/>
</dbReference>
<dbReference type="GO" id="GO:0005874">
    <property type="term" value="C:microtubule"/>
    <property type="evidence" value="ECO:0007669"/>
    <property type="project" value="UniProtKB-KW"/>
</dbReference>
<dbReference type="PANTHER" id="PTHR47968">
    <property type="entry name" value="CENTROMERE PROTEIN E"/>
    <property type="match status" value="1"/>
</dbReference>
<dbReference type="GO" id="GO:0007018">
    <property type="term" value="P:microtubule-based movement"/>
    <property type="evidence" value="ECO:0007669"/>
    <property type="project" value="InterPro"/>
</dbReference>
<evidence type="ECO:0000256" key="4">
    <source>
        <dbReference type="ARBA" id="ARBA00022840"/>
    </source>
</evidence>
<evidence type="ECO:0000256" key="3">
    <source>
        <dbReference type="ARBA" id="ARBA00022741"/>
    </source>
</evidence>
<evidence type="ECO:0000259" key="7">
    <source>
        <dbReference type="PROSITE" id="PS50067"/>
    </source>
</evidence>
<organism evidence="8 9">
    <name type="scientific">Olpidium bornovanus</name>
    <dbReference type="NCBI Taxonomy" id="278681"/>
    <lineage>
        <taxon>Eukaryota</taxon>
        <taxon>Fungi</taxon>
        <taxon>Fungi incertae sedis</taxon>
        <taxon>Olpidiomycota</taxon>
        <taxon>Olpidiomycotina</taxon>
        <taxon>Olpidiomycetes</taxon>
        <taxon>Olpidiales</taxon>
        <taxon>Olpidiaceae</taxon>
        <taxon>Olpidium</taxon>
    </lineage>
</organism>